<accession>K4PTY0</accession>
<name>K4PTY0_SHEON</name>
<dbReference type="KEGG" id="son:SO_4826"/>
<evidence type="ECO:0000313" key="1">
    <source>
        <dbReference type="EMBL" id="AFV73527.1"/>
    </source>
</evidence>
<dbReference type="HOGENOM" id="CLU_3348560_0_0_6"/>
<protein>
    <submittedName>
        <fullName evidence="1">Uncharacterized protein</fullName>
    </submittedName>
</protein>
<evidence type="ECO:0000313" key="2">
    <source>
        <dbReference type="Proteomes" id="UP000008186"/>
    </source>
</evidence>
<dbReference type="Proteomes" id="UP000008186">
    <property type="component" value="Chromosome"/>
</dbReference>
<reference evidence="1 2" key="3">
    <citation type="journal article" date="2008" name="Appl. Environ. Microbiol.">
        <title>Identification of mobile elements and pseudogenes in the Shewanella oneidensis MR-1 genome.</title>
        <authorList>
            <person name="Romine M.F."/>
            <person name="Carlson T.S."/>
            <person name="Norbeck A.D."/>
            <person name="McCue L.A."/>
            <person name="Lipton M.S."/>
        </authorList>
    </citation>
    <scope>NUCLEOTIDE SEQUENCE [LARGE SCALE GENOMIC DNA]</scope>
    <source>
        <strain evidence="2">ATCC 700550 / JCM 31522 / CIP 106686 / LMG 19005 / NCIMB 14063 / MR-1</strain>
    </source>
</reference>
<dbReference type="PaxDb" id="211586-SO_4826"/>
<organism evidence="1 2">
    <name type="scientific">Shewanella oneidensis (strain ATCC 700550 / JCM 31522 / CIP 106686 / LMG 19005 / NCIMB 14063 / MR-1)</name>
    <dbReference type="NCBI Taxonomy" id="211586"/>
    <lineage>
        <taxon>Bacteria</taxon>
        <taxon>Pseudomonadati</taxon>
        <taxon>Pseudomonadota</taxon>
        <taxon>Gammaproteobacteria</taxon>
        <taxon>Alteromonadales</taxon>
        <taxon>Shewanellaceae</taxon>
        <taxon>Shewanella</taxon>
    </lineage>
</organism>
<reference evidence="1 2" key="4">
    <citation type="journal article" date="2011" name="BMC Genomics">
        <title>Genome-wide protein localization prediction strategies for gram negative bacteria.</title>
        <authorList>
            <person name="Romine M.F."/>
        </authorList>
    </citation>
    <scope>NUCLEOTIDE SEQUENCE [LARGE SCALE GENOMIC DNA]</scope>
    <source>
        <strain evidence="2">ATCC 700550 / JCM 31522 / CIP 106686 / LMG 19005 / NCIMB 14063 / MR-1</strain>
    </source>
</reference>
<reference evidence="1 2" key="2">
    <citation type="journal article" date="2005" name="Proteomics">
        <title>Global detection and characterization of hypothetical proteins in Shewanella oneidensis MR-1 using LC-MS based proteomics.</title>
        <authorList>
            <person name="Elias D.A."/>
            <person name="Monroe M.E."/>
            <person name="Marshall M.J."/>
            <person name="Romine M.F."/>
            <person name="Belieav A.S."/>
            <person name="Fredrickson J.K."/>
            <person name="Anderson G.A."/>
            <person name="Smith R.D."/>
            <person name="Lipton M.S."/>
        </authorList>
    </citation>
    <scope>NUCLEOTIDE SEQUENCE [LARGE SCALE GENOMIC DNA]</scope>
    <source>
        <strain evidence="2">ATCC 700550 / JCM 31522 / CIP 106686 / LMG 19005 / NCIMB 14063 / MR-1</strain>
    </source>
</reference>
<dbReference type="AlphaFoldDB" id="K4PTY0"/>
<keyword evidence="2" id="KW-1185">Reference proteome</keyword>
<reference evidence="1 2" key="1">
    <citation type="journal article" date="2002" name="Nat. Biotechnol.">
        <title>Genome sequence of the dissimilatory metal ion-reducing bacterium Shewanella oneidensis.</title>
        <authorList>
            <person name="Heidelberg J.F."/>
            <person name="Paulsen I.T."/>
            <person name="Nelson K.E."/>
            <person name="Gaidos E.J."/>
            <person name="Nelson W.C."/>
            <person name="Read T.D."/>
            <person name="Eisen J.A."/>
            <person name="Seshadri R."/>
            <person name="Ward N."/>
            <person name="Methe B."/>
            <person name="Clayton R.A."/>
            <person name="Meyer T."/>
            <person name="Tsapin A."/>
            <person name="Scott J."/>
            <person name="Beanan M."/>
            <person name="Brinkac L."/>
            <person name="Daugherty S."/>
            <person name="DeBoy R.T."/>
            <person name="Dodson R.J."/>
            <person name="Durkin A.S."/>
            <person name="Haft D.H."/>
            <person name="Kolonay J.F."/>
            <person name="Madupu R."/>
            <person name="Peterson J.D."/>
            <person name="Umayam L.A."/>
            <person name="White O."/>
            <person name="Wolf A.M."/>
            <person name="Vamathevan J."/>
            <person name="Weidman J."/>
            <person name="Impraim M."/>
            <person name="Lee K."/>
            <person name="Berry K."/>
            <person name="Lee C."/>
            <person name="Mueller J."/>
            <person name="Khouri H."/>
            <person name="Gill J."/>
            <person name="Utterback T.R."/>
            <person name="McDonald L.A."/>
            <person name="Feldblyum T.V."/>
            <person name="Smith H.O."/>
            <person name="Venter J.C."/>
            <person name="Nealson K.H."/>
            <person name="Fraser C.M."/>
        </authorList>
    </citation>
    <scope>NUCLEOTIDE SEQUENCE [LARGE SCALE GENOMIC DNA]</scope>
    <source>
        <strain evidence="2">ATCC 700550 / JCM 31522 / CIP 106686 / LMG 19005 / NCIMB 14063 / MR-1</strain>
    </source>
</reference>
<sequence length="37" mass="4103">MTFVLRPLLLLGSLVWLIYCGKQLIAWGILNNSSAVV</sequence>
<dbReference type="EMBL" id="AE014299">
    <property type="protein sequence ID" value="AFV73527.1"/>
    <property type="molecule type" value="Genomic_DNA"/>
</dbReference>
<proteinExistence type="predicted"/>
<dbReference type="BioCyc" id="SONE211586:G1GMP-1201-MONOMER"/>
<gene>
    <name evidence="1" type="ordered locus">SO_4826</name>
</gene>